<organism evidence="1 2">
    <name type="scientific">Photobacterium leiognathi lrivu.4.1</name>
    <dbReference type="NCBI Taxonomy" id="1248232"/>
    <lineage>
        <taxon>Bacteria</taxon>
        <taxon>Pseudomonadati</taxon>
        <taxon>Pseudomonadota</taxon>
        <taxon>Gammaproteobacteria</taxon>
        <taxon>Vibrionales</taxon>
        <taxon>Vibrionaceae</taxon>
        <taxon>Photobacterium</taxon>
    </lineage>
</organism>
<accession>V5ES70</accession>
<proteinExistence type="predicted"/>
<dbReference type="NCBIfam" id="NF047593">
    <property type="entry name" value="IS66_ISAeme5_TnpA"/>
    <property type="match status" value="1"/>
</dbReference>
<protein>
    <submittedName>
        <fullName evidence="1">Putative transposase</fullName>
    </submittedName>
</protein>
<reference evidence="2" key="1">
    <citation type="submission" date="2012-12" db="EMBL/GenBank/DDBJ databases">
        <title>Genome Sequence of Photobacterium leiognathi lrivu.4.1.</title>
        <authorList>
            <person name="Urbanczyk H."/>
            <person name="Ogura Y."/>
            <person name="Hayashi T."/>
            <person name="Dunlap P.V."/>
        </authorList>
    </citation>
    <scope>NUCLEOTIDE SEQUENCE [LARGE SCALE GENOMIC DNA]</scope>
    <source>
        <strain evidence="2">lrivu.4.1</strain>
    </source>
</reference>
<evidence type="ECO:0000313" key="1">
    <source>
        <dbReference type="EMBL" id="GAD32621.1"/>
    </source>
</evidence>
<dbReference type="Proteomes" id="UP000030675">
    <property type="component" value="Unassembled WGS sequence"/>
</dbReference>
<dbReference type="HOGENOM" id="CLU_151804_4_2_6"/>
<dbReference type="EMBL" id="DF196823">
    <property type="protein sequence ID" value="GAD32621.1"/>
    <property type="molecule type" value="Genomic_DNA"/>
</dbReference>
<name>V5ES70_PHOLE</name>
<dbReference type="RefSeq" id="WP_023935539.1">
    <property type="nucleotide sequence ID" value="NZ_DF196823.1"/>
</dbReference>
<dbReference type="eggNOG" id="COG2963">
    <property type="taxonomic scope" value="Bacteria"/>
</dbReference>
<evidence type="ECO:0000313" key="2">
    <source>
        <dbReference type="Proteomes" id="UP000030675"/>
    </source>
</evidence>
<dbReference type="AlphaFoldDB" id="V5ES70"/>
<gene>
    <name evidence="1" type="ORF">PLEI_4300</name>
</gene>
<sequence length="98" mass="11374">MTQEEKHQHWINIISNQQESGLSVPQFCKQHDINYATFHYWLKKLKQTDEEQIVHQVIMNDSSPLDSVVVVHLPNGLKVELPTSLSLAQIQTWLKALQ</sequence>